<dbReference type="Gene3D" id="1.10.30.50">
    <property type="match status" value="1"/>
</dbReference>
<dbReference type="Pfam" id="PF01844">
    <property type="entry name" value="HNH"/>
    <property type="match status" value="1"/>
</dbReference>
<reference evidence="4 5" key="1">
    <citation type="submission" date="2021-01" db="EMBL/GenBank/DDBJ databases">
        <title>Actinoplanes sp. nov. LDG1-06 isolated from lichen.</title>
        <authorList>
            <person name="Saeng-In P."/>
            <person name="Phongsopitanun W."/>
            <person name="Kanchanasin P."/>
            <person name="Yuki M."/>
            <person name="Kudo T."/>
            <person name="Ohkuma M."/>
            <person name="Tanasupawat S."/>
        </authorList>
    </citation>
    <scope>NUCLEOTIDE SEQUENCE [LARGE SCALE GENOMIC DNA]</scope>
    <source>
        <strain evidence="4 5">LDG1-06</strain>
    </source>
</reference>
<protein>
    <submittedName>
        <fullName evidence="4">DUF222 domain-containing protein</fullName>
    </submittedName>
</protein>
<dbReference type="CDD" id="cd00085">
    <property type="entry name" value="HNHc"/>
    <property type="match status" value="1"/>
</dbReference>
<sequence>MLADLVQLGQDAAKLAAAPLWPLADDEITACLGAAHRLEQTAAALQMRLVRHAELRGVPAAEGHRDTISWLRARLLSDRGPARELADRATALARRPDVEQALIEGRADARQAIAITDALDNVAEGLAELDQTTTAEAAEITEQATATLIEMAGRLPAVQLRRVGERILDHVAPHLAERAEEIALAQQEARAHRVRGFTLSAPAAGIVRLSGSLGLEDAATVQAALHALCSPIPGDEQRPAQRRADALVEVCRLALRTGELPESAGEPAQVAVTVGFDPLTQALGAATTETGARLSAETARRLACDARILPAVLGGAGQVLDLGRSQRLATTSLRQALTLRDRGCAFPDCDRPPRWTDAHHVVSWTAGGPTSLDNLVLLCRQHHRLMHHPTSGWQIHSAADGRPVFIPPPAVDPTRRPRRNLFHPRK</sequence>
<dbReference type="InterPro" id="IPR002711">
    <property type="entry name" value="HNH"/>
</dbReference>
<proteinExistence type="inferred from homology"/>
<evidence type="ECO:0000259" key="3">
    <source>
        <dbReference type="SMART" id="SM00507"/>
    </source>
</evidence>
<evidence type="ECO:0000313" key="5">
    <source>
        <dbReference type="Proteomes" id="UP000632138"/>
    </source>
</evidence>
<comment type="caution">
    <text evidence="4">The sequence shown here is derived from an EMBL/GenBank/DDBJ whole genome shotgun (WGS) entry which is preliminary data.</text>
</comment>
<dbReference type="RefSeq" id="WP_203375351.1">
    <property type="nucleotide sequence ID" value="NZ_JAENHP010000002.1"/>
</dbReference>
<dbReference type="EMBL" id="JAENHP010000002">
    <property type="protein sequence ID" value="MBM2615458.1"/>
    <property type="molecule type" value="Genomic_DNA"/>
</dbReference>
<dbReference type="SMART" id="SM00507">
    <property type="entry name" value="HNHc"/>
    <property type="match status" value="1"/>
</dbReference>
<comment type="similarity">
    <text evidence="1">Belongs to the Rv1128c/1148c/1588c/1702c/1945/3466 family.</text>
</comment>
<keyword evidence="5" id="KW-1185">Reference proteome</keyword>
<dbReference type="Proteomes" id="UP000632138">
    <property type="component" value="Unassembled WGS sequence"/>
</dbReference>
<dbReference type="Pfam" id="PF02720">
    <property type="entry name" value="DUF222"/>
    <property type="match status" value="1"/>
</dbReference>
<evidence type="ECO:0000256" key="2">
    <source>
        <dbReference type="SAM" id="MobiDB-lite"/>
    </source>
</evidence>
<dbReference type="InterPro" id="IPR003615">
    <property type="entry name" value="HNH_nuc"/>
</dbReference>
<feature type="compositionally biased region" description="Basic residues" evidence="2">
    <location>
        <begin position="416"/>
        <end position="426"/>
    </location>
</feature>
<name>A0ABS2A809_9ACTN</name>
<gene>
    <name evidence="4" type="ORF">JIG36_07755</name>
</gene>
<evidence type="ECO:0000256" key="1">
    <source>
        <dbReference type="ARBA" id="ARBA00023450"/>
    </source>
</evidence>
<dbReference type="InterPro" id="IPR003870">
    <property type="entry name" value="DUF222"/>
</dbReference>
<accession>A0ABS2A809</accession>
<feature type="region of interest" description="Disordered" evidence="2">
    <location>
        <begin position="407"/>
        <end position="426"/>
    </location>
</feature>
<organism evidence="4 5">
    <name type="scientific">Paractinoplanes ovalisporus</name>
    <dbReference type="NCBI Taxonomy" id="2810368"/>
    <lineage>
        <taxon>Bacteria</taxon>
        <taxon>Bacillati</taxon>
        <taxon>Actinomycetota</taxon>
        <taxon>Actinomycetes</taxon>
        <taxon>Micromonosporales</taxon>
        <taxon>Micromonosporaceae</taxon>
        <taxon>Paractinoplanes</taxon>
    </lineage>
</organism>
<feature type="domain" description="HNH nuclease" evidence="3">
    <location>
        <begin position="332"/>
        <end position="384"/>
    </location>
</feature>
<evidence type="ECO:0000313" key="4">
    <source>
        <dbReference type="EMBL" id="MBM2615458.1"/>
    </source>
</evidence>